<dbReference type="GO" id="GO:0005634">
    <property type="term" value="C:nucleus"/>
    <property type="evidence" value="ECO:0007669"/>
    <property type="project" value="UniProtKB-SubCell"/>
</dbReference>
<dbReference type="SUPFAM" id="SSF54171">
    <property type="entry name" value="DNA-binding domain"/>
    <property type="match status" value="1"/>
</dbReference>
<feature type="region of interest" description="Disordered" evidence="7">
    <location>
        <begin position="1"/>
        <end position="28"/>
    </location>
</feature>
<protein>
    <recommendedName>
        <fullName evidence="8">AP2/ERF domain-containing protein</fullName>
    </recommendedName>
</protein>
<evidence type="ECO:0000313" key="9">
    <source>
        <dbReference type="EMBL" id="KAL3749638.1"/>
    </source>
</evidence>
<evidence type="ECO:0000256" key="1">
    <source>
        <dbReference type="ARBA" id="ARBA00004123"/>
    </source>
</evidence>
<sequence length="126" mass="14554">MEGSSSRGNHNSENKDEMGKKRGSRSRCDQNRYCAFRWRSWGKFAAEIRDPLRNGTRLWLRTFETAEEPNNIYTQNDYNVSSDHSSFLASHSLSSSSFSSAGSDMIEFEYLDHKLLEELLMSHSDM</sequence>
<dbReference type="InterPro" id="IPR036955">
    <property type="entry name" value="AP2/ERF_dom_sf"/>
</dbReference>
<keyword evidence="4" id="KW-0804">Transcription</keyword>
<evidence type="ECO:0000256" key="6">
    <source>
        <dbReference type="ARBA" id="ARBA00024343"/>
    </source>
</evidence>
<dbReference type="Proteomes" id="UP001634007">
    <property type="component" value="Unassembled WGS sequence"/>
</dbReference>
<evidence type="ECO:0000256" key="3">
    <source>
        <dbReference type="ARBA" id="ARBA00023125"/>
    </source>
</evidence>
<dbReference type="SMART" id="SM00380">
    <property type="entry name" value="AP2"/>
    <property type="match status" value="1"/>
</dbReference>
<dbReference type="GO" id="GO:0003677">
    <property type="term" value="F:DNA binding"/>
    <property type="evidence" value="ECO:0007669"/>
    <property type="project" value="UniProtKB-KW"/>
</dbReference>
<keyword evidence="2" id="KW-0805">Transcription regulation</keyword>
<feature type="compositionally biased region" description="Basic and acidic residues" evidence="7">
    <location>
        <begin position="10"/>
        <end position="28"/>
    </location>
</feature>
<gene>
    <name evidence="9" type="ORF">ACJRO7_010724</name>
</gene>
<dbReference type="PANTHER" id="PTHR31190">
    <property type="entry name" value="DNA-BINDING DOMAIN"/>
    <property type="match status" value="1"/>
</dbReference>
<evidence type="ECO:0000256" key="7">
    <source>
        <dbReference type="SAM" id="MobiDB-lite"/>
    </source>
</evidence>
<comment type="caution">
    <text evidence="9">The sequence shown here is derived from an EMBL/GenBank/DDBJ whole genome shotgun (WGS) entry which is preliminary data.</text>
</comment>
<keyword evidence="5" id="KW-0539">Nucleus</keyword>
<evidence type="ECO:0000256" key="2">
    <source>
        <dbReference type="ARBA" id="ARBA00023015"/>
    </source>
</evidence>
<proteinExistence type="inferred from homology"/>
<dbReference type="PANTHER" id="PTHR31190:SF321">
    <property type="entry name" value="ETHYLENE-RESPONSIVE TRANSCRIPTION FACTOR ERF098"/>
    <property type="match status" value="1"/>
</dbReference>
<organism evidence="9 10">
    <name type="scientific">Eucalyptus globulus</name>
    <name type="common">Tasmanian blue gum</name>
    <dbReference type="NCBI Taxonomy" id="34317"/>
    <lineage>
        <taxon>Eukaryota</taxon>
        <taxon>Viridiplantae</taxon>
        <taxon>Streptophyta</taxon>
        <taxon>Embryophyta</taxon>
        <taxon>Tracheophyta</taxon>
        <taxon>Spermatophyta</taxon>
        <taxon>Magnoliopsida</taxon>
        <taxon>eudicotyledons</taxon>
        <taxon>Gunneridae</taxon>
        <taxon>Pentapetalae</taxon>
        <taxon>rosids</taxon>
        <taxon>malvids</taxon>
        <taxon>Myrtales</taxon>
        <taxon>Myrtaceae</taxon>
        <taxon>Myrtoideae</taxon>
        <taxon>Eucalypteae</taxon>
        <taxon>Eucalyptus</taxon>
    </lineage>
</organism>
<comment type="similarity">
    <text evidence="6">Belongs to the AP2/ERF transcription factor family. ERF subfamily.</text>
</comment>
<dbReference type="PROSITE" id="PS51032">
    <property type="entry name" value="AP2_ERF"/>
    <property type="match status" value="1"/>
</dbReference>
<evidence type="ECO:0000313" key="10">
    <source>
        <dbReference type="Proteomes" id="UP001634007"/>
    </source>
</evidence>
<evidence type="ECO:0000256" key="4">
    <source>
        <dbReference type="ARBA" id="ARBA00023163"/>
    </source>
</evidence>
<comment type="subcellular location">
    <subcellularLocation>
        <location evidence="1">Nucleus</location>
    </subcellularLocation>
</comment>
<keyword evidence="10" id="KW-1185">Reference proteome</keyword>
<dbReference type="Gene3D" id="3.30.730.10">
    <property type="entry name" value="AP2/ERF domain"/>
    <property type="match status" value="1"/>
</dbReference>
<accession>A0ABD3LDM8</accession>
<dbReference type="EMBL" id="JBJKBG010000002">
    <property type="protein sequence ID" value="KAL3749638.1"/>
    <property type="molecule type" value="Genomic_DNA"/>
</dbReference>
<evidence type="ECO:0000259" key="8">
    <source>
        <dbReference type="PROSITE" id="PS51032"/>
    </source>
</evidence>
<evidence type="ECO:0000256" key="5">
    <source>
        <dbReference type="ARBA" id="ARBA00023242"/>
    </source>
</evidence>
<feature type="domain" description="AP2/ERF" evidence="8">
    <location>
        <begin position="20"/>
        <end position="99"/>
    </location>
</feature>
<dbReference type="AlphaFoldDB" id="A0ABD3LDM8"/>
<dbReference type="InterPro" id="IPR016177">
    <property type="entry name" value="DNA-bd_dom_sf"/>
</dbReference>
<dbReference type="InterPro" id="IPR001471">
    <property type="entry name" value="AP2/ERF_dom"/>
</dbReference>
<dbReference type="InterPro" id="IPR044808">
    <property type="entry name" value="ERF_plant"/>
</dbReference>
<keyword evidence="3" id="KW-0238">DNA-binding</keyword>
<reference evidence="9 10" key="1">
    <citation type="submission" date="2024-11" db="EMBL/GenBank/DDBJ databases">
        <title>Chromosome-level genome assembly of Eucalyptus globulus Labill. provides insights into its genome evolution.</title>
        <authorList>
            <person name="Li X."/>
        </authorList>
    </citation>
    <scope>NUCLEOTIDE SEQUENCE [LARGE SCALE GENOMIC DNA]</scope>
    <source>
        <strain evidence="9">CL2024</strain>
        <tissue evidence="9">Fresh tender leaves</tissue>
    </source>
</reference>
<name>A0ABD3LDM8_EUCGL</name>